<dbReference type="Proteomes" id="UP001243212">
    <property type="component" value="Unassembled WGS sequence"/>
</dbReference>
<dbReference type="SUPFAM" id="SSF56784">
    <property type="entry name" value="HAD-like"/>
    <property type="match status" value="1"/>
</dbReference>
<accession>A0ABT9NDW6</accession>
<evidence type="ECO:0000313" key="1">
    <source>
        <dbReference type="EMBL" id="MDP9805571.1"/>
    </source>
</evidence>
<dbReference type="PANTHER" id="PTHR19288:SF95">
    <property type="entry name" value="D-GLYCEROL 3-PHOSPHATE PHOSPHATASE"/>
    <property type="match status" value="1"/>
</dbReference>
<sequence>MRITIDGSLSEASDYLFLDLDGVCYRGSLPIENAPEGIAAAKVNGNRAAYITNNSMASPPNVAKKLESVGIAAVSDEIYTSSRTAVAQALEHVPAGSKVLALGTEGLFYELEKADLEVVSSADDKADVVLQGLSRDLSWRELSEAALAINAGALYVATNLDATLPLERGQHLGCGSMVAAVIHATGVQPLASGKPAPDMYQLAMKETGAQRPICVGDRLDTDIAGANAADLPSLHVLTGVNTARDIMLAQDHERPTYLGLDMLDLNIPIPEVRQQDNTWECGANRVTVEPNKITVDGEELVSPELSLNSYRALVGAVWQQIDDGAARDQFEWLPEFTVVRDV</sequence>
<reference evidence="1 2" key="1">
    <citation type="submission" date="2023-07" db="EMBL/GenBank/DDBJ databases">
        <title>Sequencing the genomes of 1000 actinobacteria strains.</title>
        <authorList>
            <person name="Klenk H.-P."/>
        </authorList>
    </citation>
    <scope>NUCLEOTIDE SEQUENCE [LARGE SCALE GENOMIC DNA]</scope>
    <source>
        <strain evidence="1 2">DSM 17163</strain>
    </source>
</reference>
<dbReference type="Gene3D" id="3.40.50.1000">
    <property type="entry name" value="HAD superfamily/HAD-like"/>
    <property type="match status" value="2"/>
</dbReference>
<dbReference type="Pfam" id="PF13344">
    <property type="entry name" value="Hydrolase_6"/>
    <property type="match status" value="1"/>
</dbReference>
<dbReference type="PANTHER" id="PTHR19288">
    <property type="entry name" value="4-NITROPHENYLPHOSPHATASE-RELATED"/>
    <property type="match status" value="1"/>
</dbReference>
<proteinExistence type="predicted"/>
<organism evidence="1 2">
    <name type="scientific">Trueperella bonasi</name>
    <dbReference type="NCBI Taxonomy" id="312286"/>
    <lineage>
        <taxon>Bacteria</taxon>
        <taxon>Bacillati</taxon>
        <taxon>Actinomycetota</taxon>
        <taxon>Actinomycetes</taxon>
        <taxon>Actinomycetales</taxon>
        <taxon>Actinomycetaceae</taxon>
        <taxon>Trueperella</taxon>
    </lineage>
</organism>
<dbReference type="InterPro" id="IPR006357">
    <property type="entry name" value="HAD-SF_hydro_IIA"/>
</dbReference>
<keyword evidence="2" id="KW-1185">Reference proteome</keyword>
<dbReference type="InterPro" id="IPR036412">
    <property type="entry name" value="HAD-like_sf"/>
</dbReference>
<evidence type="ECO:0000313" key="2">
    <source>
        <dbReference type="Proteomes" id="UP001243212"/>
    </source>
</evidence>
<dbReference type="Pfam" id="PF13242">
    <property type="entry name" value="Hydrolase_like"/>
    <property type="match status" value="1"/>
</dbReference>
<name>A0ABT9NDW6_9ACTO</name>
<keyword evidence="1" id="KW-0378">Hydrolase</keyword>
<dbReference type="EMBL" id="JAUSQX010000001">
    <property type="protein sequence ID" value="MDP9805571.1"/>
    <property type="molecule type" value="Genomic_DNA"/>
</dbReference>
<dbReference type="GO" id="GO:0016787">
    <property type="term" value="F:hydrolase activity"/>
    <property type="evidence" value="ECO:0007669"/>
    <property type="project" value="UniProtKB-KW"/>
</dbReference>
<dbReference type="InterPro" id="IPR023214">
    <property type="entry name" value="HAD_sf"/>
</dbReference>
<protein>
    <submittedName>
        <fullName evidence="1">HAD superfamily hydrolase (TIGR01450 family)</fullName>
    </submittedName>
</protein>
<comment type="caution">
    <text evidence="1">The sequence shown here is derived from an EMBL/GenBank/DDBJ whole genome shotgun (WGS) entry which is preliminary data.</text>
</comment>
<dbReference type="RefSeq" id="WP_307681844.1">
    <property type="nucleotide sequence ID" value="NZ_JAUSQX010000001.1"/>
</dbReference>
<gene>
    <name evidence="1" type="ORF">J2S70_000153</name>
</gene>